<feature type="domain" description="Protein kinase" evidence="9">
    <location>
        <begin position="1080"/>
        <end position="1361"/>
    </location>
</feature>
<keyword evidence="11" id="KW-1185">Reference proteome</keyword>
<evidence type="ECO:0000313" key="11">
    <source>
        <dbReference type="Proteomes" id="UP000777482"/>
    </source>
</evidence>
<proteinExistence type="inferred from homology"/>
<evidence type="ECO:0000256" key="7">
    <source>
        <dbReference type="PROSITE-ProRule" id="PRU10141"/>
    </source>
</evidence>
<keyword evidence="2" id="KW-0723">Serine/threonine-protein kinase</keyword>
<dbReference type="PROSITE" id="PS00108">
    <property type="entry name" value="PROTEIN_KINASE_ST"/>
    <property type="match status" value="1"/>
</dbReference>
<feature type="binding site" evidence="7">
    <location>
        <position position="1109"/>
    </location>
    <ligand>
        <name>ATP</name>
        <dbReference type="ChEBI" id="CHEBI:30616"/>
    </ligand>
</feature>
<dbReference type="PANTHER" id="PTHR48016:SF32">
    <property type="entry name" value="MITOGEN-ACTIVATED PROTEIN KINASE KINASE KINASE 4"/>
    <property type="match status" value="1"/>
</dbReference>
<evidence type="ECO:0000256" key="8">
    <source>
        <dbReference type="SAM" id="MobiDB-lite"/>
    </source>
</evidence>
<feature type="compositionally biased region" description="Acidic residues" evidence="8">
    <location>
        <begin position="365"/>
        <end position="378"/>
    </location>
</feature>
<dbReference type="GO" id="GO:0004674">
    <property type="term" value="F:protein serine/threonine kinase activity"/>
    <property type="evidence" value="ECO:0007669"/>
    <property type="project" value="UniProtKB-KW"/>
</dbReference>
<feature type="region of interest" description="Disordered" evidence="8">
    <location>
        <begin position="136"/>
        <end position="159"/>
    </location>
</feature>
<dbReference type="EMBL" id="PUHQ01000009">
    <property type="protein sequence ID" value="KAG0665402.1"/>
    <property type="molecule type" value="Genomic_DNA"/>
</dbReference>
<dbReference type="PANTHER" id="PTHR48016">
    <property type="entry name" value="MAP KINASE KINASE KINASE SSK2-RELATED-RELATED"/>
    <property type="match status" value="1"/>
</dbReference>
<dbReference type="GO" id="GO:0005524">
    <property type="term" value="F:ATP binding"/>
    <property type="evidence" value="ECO:0007669"/>
    <property type="project" value="UniProtKB-UniRule"/>
</dbReference>
<feature type="region of interest" description="Disordered" evidence="8">
    <location>
        <begin position="1375"/>
        <end position="1395"/>
    </location>
</feature>
<keyword evidence="6 7" id="KW-0067">ATP-binding</keyword>
<keyword evidence="5 10" id="KW-0418">Kinase</keyword>
<dbReference type="Proteomes" id="UP000777482">
    <property type="component" value="Unassembled WGS sequence"/>
</dbReference>
<protein>
    <submittedName>
        <fullName evidence="10">Suppressor of Sensor Kinase (SLN1)</fullName>
    </submittedName>
</protein>
<evidence type="ECO:0000256" key="2">
    <source>
        <dbReference type="ARBA" id="ARBA00022527"/>
    </source>
</evidence>
<name>A0A9P7B812_RHOMI</name>
<dbReference type="InterPro" id="IPR008271">
    <property type="entry name" value="Ser/Thr_kinase_AS"/>
</dbReference>
<dbReference type="SMART" id="SM00220">
    <property type="entry name" value="S_TKc"/>
    <property type="match status" value="1"/>
</dbReference>
<dbReference type="PROSITE" id="PS00107">
    <property type="entry name" value="PROTEIN_KINASE_ATP"/>
    <property type="match status" value="1"/>
</dbReference>
<sequence>MAPRAPPSASQSSLAKANAKAQRNASLQASHAIARRRATGRSFIGLSRAGDGGPVHGAMYDAEDDPDRLYYSRGLGRLDIDEDSGDEDSDVLAEGDFGWGFDEREYDDEEVGDEEGEHAGRLRRTASAYHRPAVSYDLNPAGYVPPQSDGTSSDGEEETPEVKARFEWQHMLNNVLSGNVLKSEKTRLSTASLSGTKSLKNGFIDGFSSGRRQRAYAIWLLLRANVRGRTADEESRFLEEARSKVDEVVDELAKFRVVSLEQEPGGIEIDDAIRQRNAADQVASLLKRVEWCETLWPSRKALLLEKERLTDETISRRLDALRTWQQITHRLKVTVGILQKWTGSDWEMLSQTANAAERTDGAISGDEDAENTDSDEEGTTPRGKENGRSTASEGKPSAPNGTPPNGSTPEAVTPTATPNANPPINRGFVAVMVREDSLAKTFEKRILTDLYTLVDTAKAAVIEYQPYFTAMNLPGFTDDLFRLAIFPSRLAQEALRTTLDSVANIRDPSVVLIDQLTNDLRKGLEVACQIKRQYTELATPDPEAGWALQERVDGYEETLLATLRFFFKLLHWKLKSPSKAIYFKETEIVENEWGFLSTVTEEIDGGDLLVGEHFSTLTHRLLVRVMSYFETQLQVLETRDMTAQETSRWFSQTLDNVRARHRKLLRFGRSMLLRFENSAEYTLDHIDLKSFIDGLVASDHFMVYTGVYESEAVYVIADPSLHEQPDMVRQILVRCFSNDTQGDAPESLDDLMHYVLLLSPREPFLWTGRVMNLDLGPKVDFDLRERRVRLVSDGPATRLARSKQTFVDLFPAFKRNIVVEQKAHLASVNRETRKIGRAIFRLAETVLGAHQRVRAVSARRPGQGQELLGGYFTFAADLGTRSLRYLEPSLRSRFFSQLMQFSIQWIAFICDNCVPTDPRTFKWAVEALEFAMSVTKNDNILKFSDTQFALLRSKVASCMTLLISHFDILGARSSYEAKKEQDRIDAARLATKEQLATRLAALREIRQRAEGDDSDSQSSIGSLHMAQDKRMQALQALEESRKALESGNRVVGRVLDHDIAEDRSLAFLASSSLSNISIRWQQGKFIGGGTFGNVYLAVNLDSGEELAVKEIRFQDLQSAPHLVKTIRDEMKVMEMLRHENVVTYYGVEVHRDKIYIFEEYCPGGSLANLLEHGRIEDEIIIQIYALQMLSGLIYLHSQDVVHRDIKPDNILLDGNGTIKYVDFGAAKVLAKNQKTLASRSRMGNRGPTMGEAGPPDANSLTGTPMYLSPETVKGERRGKKGAMDVWAVGCVILECATGHRPWSNLDNEWAIMFRIGIAVEHPPLPEPYQLSELGIDFIRQCLTVDPEERPTAEDLMSHPWIVDATMQIQQAYETEAPGVAAPTDAIIPEEEEEEE</sequence>
<dbReference type="Pfam" id="PF00069">
    <property type="entry name" value="Pkinase"/>
    <property type="match status" value="1"/>
</dbReference>
<gene>
    <name evidence="10" type="primary">SSK2</name>
    <name evidence="10" type="ORF">C6P46_006849</name>
</gene>
<keyword evidence="4 7" id="KW-0547">Nucleotide-binding</keyword>
<reference evidence="10 11" key="1">
    <citation type="submission" date="2020-11" db="EMBL/GenBank/DDBJ databases">
        <title>Kefir isolates.</title>
        <authorList>
            <person name="Marcisauskas S."/>
            <person name="Kim Y."/>
            <person name="Blasche S."/>
        </authorList>
    </citation>
    <scope>NUCLEOTIDE SEQUENCE [LARGE SCALE GENOMIC DNA]</scope>
    <source>
        <strain evidence="10 11">KR</strain>
    </source>
</reference>
<feature type="compositionally biased region" description="Low complexity" evidence="8">
    <location>
        <begin position="408"/>
        <end position="424"/>
    </location>
</feature>
<evidence type="ECO:0000313" key="10">
    <source>
        <dbReference type="EMBL" id="KAG0665402.1"/>
    </source>
</evidence>
<evidence type="ECO:0000256" key="5">
    <source>
        <dbReference type="ARBA" id="ARBA00022777"/>
    </source>
</evidence>
<dbReference type="GO" id="GO:0038066">
    <property type="term" value="P:p38MAPK cascade"/>
    <property type="evidence" value="ECO:0007669"/>
    <property type="project" value="TreeGrafter"/>
</dbReference>
<feature type="region of interest" description="Disordered" evidence="8">
    <location>
        <begin position="1"/>
        <end position="66"/>
    </location>
</feature>
<feature type="region of interest" description="Disordered" evidence="8">
    <location>
        <begin position="356"/>
        <end position="424"/>
    </location>
</feature>
<feature type="region of interest" description="Disordered" evidence="8">
    <location>
        <begin position="1237"/>
        <end position="1263"/>
    </location>
</feature>
<dbReference type="PROSITE" id="PS50011">
    <property type="entry name" value="PROTEIN_KINASE_DOM"/>
    <property type="match status" value="1"/>
</dbReference>
<keyword evidence="3" id="KW-0808">Transferase</keyword>
<feature type="compositionally biased region" description="Low complexity" evidence="8">
    <location>
        <begin position="7"/>
        <end position="17"/>
    </location>
</feature>
<dbReference type="OrthoDB" id="1043025at2759"/>
<dbReference type="SUPFAM" id="SSF56112">
    <property type="entry name" value="Protein kinase-like (PK-like)"/>
    <property type="match status" value="1"/>
</dbReference>
<evidence type="ECO:0000256" key="1">
    <source>
        <dbReference type="ARBA" id="ARBA00006529"/>
    </source>
</evidence>
<comment type="similarity">
    <text evidence="1">Belongs to the protein kinase superfamily. STE Ser/Thr protein kinase family. MAP kinase kinase kinase subfamily.</text>
</comment>
<evidence type="ECO:0000259" key="9">
    <source>
        <dbReference type="PROSITE" id="PS50011"/>
    </source>
</evidence>
<dbReference type="InterPro" id="IPR000719">
    <property type="entry name" value="Prot_kinase_dom"/>
</dbReference>
<organism evidence="10 11">
    <name type="scientific">Rhodotorula mucilaginosa</name>
    <name type="common">Yeast</name>
    <name type="synonym">Rhodotorula rubra</name>
    <dbReference type="NCBI Taxonomy" id="5537"/>
    <lineage>
        <taxon>Eukaryota</taxon>
        <taxon>Fungi</taxon>
        <taxon>Dikarya</taxon>
        <taxon>Basidiomycota</taxon>
        <taxon>Pucciniomycotina</taxon>
        <taxon>Microbotryomycetes</taxon>
        <taxon>Sporidiobolales</taxon>
        <taxon>Sporidiobolaceae</taxon>
        <taxon>Rhodotorula</taxon>
    </lineage>
</organism>
<dbReference type="InterPro" id="IPR017441">
    <property type="entry name" value="Protein_kinase_ATP_BS"/>
</dbReference>
<comment type="caution">
    <text evidence="10">The sequence shown here is derived from an EMBL/GenBank/DDBJ whole genome shotgun (WGS) entry which is preliminary data.</text>
</comment>
<dbReference type="CDD" id="cd06626">
    <property type="entry name" value="STKc_MEKK4"/>
    <property type="match status" value="1"/>
</dbReference>
<accession>A0A9P7B812</accession>
<evidence type="ECO:0000256" key="4">
    <source>
        <dbReference type="ARBA" id="ARBA00022741"/>
    </source>
</evidence>
<evidence type="ECO:0000256" key="6">
    <source>
        <dbReference type="ARBA" id="ARBA00022840"/>
    </source>
</evidence>
<dbReference type="InterPro" id="IPR011009">
    <property type="entry name" value="Kinase-like_dom_sf"/>
</dbReference>
<evidence type="ECO:0000256" key="3">
    <source>
        <dbReference type="ARBA" id="ARBA00022679"/>
    </source>
</evidence>
<dbReference type="InterPro" id="IPR050538">
    <property type="entry name" value="MAP_kinase_kinase_kinase"/>
</dbReference>
<dbReference type="Gene3D" id="1.10.510.10">
    <property type="entry name" value="Transferase(Phosphotransferase) domain 1"/>
    <property type="match status" value="1"/>
</dbReference>